<protein>
    <recommendedName>
        <fullName evidence="4">Lipoprotein</fullName>
    </recommendedName>
</protein>
<dbReference type="InParanoid" id="A0A2U3MUT7"/>
<dbReference type="RefSeq" id="WP_228212114.1">
    <property type="nucleotide sequence ID" value="NZ_OOGT01000008.1"/>
</dbReference>
<reference evidence="3" key="1">
    <citation type="submission" date="2018-03" db="EMBL/GenBank/DDBJ databases">
        <authorList>
            <person name="Blom J."/>
        </authorList>
    </citation>
    <scope>NUCLEOTIDE SEQUENCE [LARGE SCALE GENOMIC DNA]</scope>
    <source>
        <strain evidence="3">KPC-SM-21</strain>
    </source>
</reference>
<evidence type="ECO:0008006" key="4">
    <source>
        <dbReference type="Google" id="ProtNLM"/>
    </source>
</evidence>
<feature type="signal peptide" evidence="1">
    <location>
        <begin position="1"/>
        <end position="19"/>
    </location>
</feature>
<proteinExistence type="predicted"/>
<organism evidence="2 3">
    <name type="scientific">Acinetobacter stercoris</name>
    <dbReference type="NCBI Taxonomy" id="2126983"/>
    <lineage>
        <taxon>Bacteria</taxon>
        <taxon>Pseudomonadati</taxon>
        <taxon>Pseudomonadota</taxon>
        <taxon>Gammaproteobacteria</taxon>
        <taxon>Moraxellales</taxon>
        <taxon>Moraxellaceae</taxon>
        <taxon>Acinetobacter</taxon>
    </lineage>
</organism>
<dbReference type="EMBL" id="OOGT01000008">
    <property type="protein sequence ID" value="SPL69125.1"/>
    <property type="molecule type" value="Genomic_DNA"/>
</dbReference>
<gene>
    <name evidence="2" type="ORF">KPC_0303</name>
</gene>
<evidence type="ECO:0000313" key="2">
    <source>
        <dbReference type="EMBL" id="SPL69125.1"/>
    </source>
</evidence>
<dbReference type="AlphaFoldDB" id="A0A2U3MUT7"/>
<feature type="chain" id="PRO_5015508803" description="Lipoprotein" evidence="1">
    <location>
        <begin position="20"/>
        <end position="217"/>
    </location>
</feature>
<keyword evidence="1" id="KW-0732">Signal</keyword>
<sequence length="217" mass="24863">MKTKLIPLFFLVSSLTITACGNTANDVKNDDSPNKVIDLKDRLSVNDKKIIENYNNVASNVITSSDENKIKNALTPLIPDIKNIEDKKQRERILMNVYLLLNMNKEAYILNEQQLKEKNTTSKLVFKCQLLKKLNEEQNTIQQCHEAAANAIKQDLGASQKNDPMYPFAEFSYFLEMYQAGHQEYLSKMKNSIDAMKDESMKQGALIMYEDVINKAR</sequence>
<accession>A0A2U3MUT7</accession>
<keyword evidence="3" id="KW-1185">Reference proteome</keyword>
<dbReference type="PROSITE" id="PS51257">
    <property type="entry name" value="PROKAR_LIPOPROTEIN"/>
    <property type="match status" value="1"/>
</dbReference>
<evidence type="ECO:0000313" key="3">
    <source>
        <dbReference type="Proteomes" id="UP000245974"/>
    </source>
</evidence>
<evidence type="ECO:0000256" key="1">
    <source>
        <dbReference type="SAM" id="SignalP"/>
    </source>
</evidence>
<name>A0A2U3MUT7_9GAMM</name>
<dbReference type="Proteomes" id="UP000245974">
    <property type="component" value="Unassembled WGS sequence"/>
</dbReference>